<evidence type="ECO:0000313" key="3">
    <source>
        <dbReference type="Proteomes" id="UP000060602"/>
    </source>
</evidence>
<evidence type="ECO:0000259" key="1">
    <source>
        <dbReference type="PROSITE" id="PS50995"/>
    </source>
</evidence>
<dbReference type="PANTHER" id="PTHR33164:SF13">
    <property type="entry name" value="4-HYDROXYPHENYLACETATE CATABOLISM PROTEIN"/>
    <property type="match status" value="1"/>
</dbReference>
<dbReference type="GO" id="GO:0006950">
    <property type="term" value="P:response to stress"/>
    <property type="evidence" value="ECO:0007669"/>
    <property type="project" value="TreeGrafter"/>
</dbReference>
<dbReference type="InterPro" id="IPR036390">
    <property type="entry name" value="WH_DNA-bd_sf"/>
</dbReference>
<reference evidence="3" key="1">
    <citation type="submission" date="2015-12" db="EMBL/GenBank/DDBJ databases">
        <title>FDA dAtabase for Regulatory Grade micrObial Sequences (FDA-ARGOS): Supporting development and validation of Infectious Disease Dx tests.</title>
        <authorList>
            <person name="Case J."/>
            <person name="Tallon L."/>
            <person name="Sadzewicz L."/>
            <person name="Sengamalay N."/>
            <person name="Ott S."/>
            <person name="Godinez A."/>
            <person name="Nagaraj S."/>
            <person name="Nadendla S."/>
            <person name="Sichtig H."/>
        </authorList>
    </citation>
    <scope>NUCLEOTIDE SEQUENCE [LARGE SCALE GENOMIC DNA]</scope>
    <source>
        <strain evidence="3">FDAARGOS_147</strain>
    </source>
</reference>
<feature type="domain" description="HTH marR-type" evidence="1">
    <location>
        <begin position="1"/>
        <end position="131"/>
    </location>
</feature>
<proteinExistence type="predicted"/>
<organism evidence="2 3">
    <name type="scientific">Alcaligenes xylosoxydans xylosoxydans</name>
    <name type="common">Achromobacter xylosoxidans</name>
    <dbReference type="NCBI Taxonomy" id="85698"/>
    <lineage>
        <taxon>Bacteria</taxon>
        <taxon>Pseudomonadati</taxon>
        <taxon>Pseudomonadota</taxon>
        <taxon>Betaproteobacteria</taxon>
        <taxon>Burkholderiales</taxon>
        <taxon>Alcaligenaceae</taxon>
        <taxon>Achromobacter</taxon>
    </lineage>
</organism>
<dbReference type="Gene3D" id="1.10.10.10">
    <property type="entry name" value="Winged helix-like DNA-binding domain superfamily/Winged helix DNA-binding domain"/>
    <property type="match status" value="1"/>
</dbReference>
<name>A0A0X8P2R9_ALCXX</name>
<protein>
    <submittedName>
        <fullName evidence="2">MarR family transcriptional regulator</fullName>
    </submittedName>
</protein>
<gene>
    <name evidence="2" type="ORF">AL504_24090</name>
</gene>
<dbReference type="AlphaFoldDB" id="A0A0X8P2R9"/>
<dbReference type="PROSITE" id="PS50995">
    <property type="entry name" value="HTH_MARR_2"/>
    <property type="match status" value="1"/>
</dbReference>
<dbReference type="PANTHER" id="PTHR33164">
    <property type="entry name" value="TRANSCRIPTIONAL REGULATOR, MARR FAMILY"/>
    <property type="match status" value="1"/>
</dbReference>
<dbReference type="Proteomes" id="UP000060602">
    <property type="component" value="Chromosome"/>
</dbReference>
<accession>A0A0X8P2R9</accession>
<evidence type="ECO:0000313" key="2">
    <source>
        <dbReference type="EMBL" id="AMG38837.1"/>
    </source>
</evidence>
<dbReference type="PRINTS" id="PR00598">
    <property type="entry name" value="HTHMARR"/>
</dbReference>
<dbReference type="Pfam" id="PF12802">
    <property type="entry name" value="MarR_2"/>
    <property type="match status" value="1"/>
</dbReference>
<dbReference type="SMART" id="SM00347">
    <property type="entry name" value="HTH_MARR"/>
    <property type="match status" value="1"/>
</dbReference>
<dbReference type="InterPro" id="IPR036388">
    <property type="entry name" value="WH-like_DNA-bd_sf"/>
</dbReference>
<dbReference type="SUPFAM" id="SSF46785">
    <property type="entry name" value="Winged helix' DNA-binding domain"/>
    <property type="match status" value="1"/>
</dbReference>
<sequence length="135" mass="14686">MPTLLINHYGRLLTRQADERLKTIGLTASQLPVLAALKDGGALTQRELAEAAGVEQPSMAQLLARMERDGLVRRDPSPTDGRSSLVSLTPAAQRKLEPGRALLRQIDEEACAIFTPAEREALAGMLLRLLEAAYQ</sequence>
<dbReference type="EMBL" id="CP014060">
    <property type="protein sequence ID" value="AMG38837.1"/>
    <property type="molecule type" value="Genomic_DNA"/>
</dbReference>
<dbReference type="InterPro" id="IPR039422">
    <property type="entry name" value="MarR/SlyA-like"/>
</dbReference>
<dbReference type="GO" id="GO:0003700">
    <property type="term" value="F:DNA-binding transcription factor activity"/>
    <property type="evidence" value="ECO:0007669"/>
    <property type="project" value="InterPro"/>
</dbReference>
<dbReference type="InterPro" id="IPR000835">
    <property type="entry name" value="HTH_MarR-typ"/>
</dbReference>